<feature type="binding site" evidence="9">
    <location>
        <position position="163"/>
    </location>
    <ligand>
        <name>a divalent metal cation</name>
        <dbReference type="ChEBI" id="CHEBI:60240"/>
        <label>1</label>
    </ligand>
</feature>
<keyword evidence="3 9" id="KW-0378">Hydrolase</keyword>
<feature type="domain" description="Nudix hydrolase" evidence="11">
    <location>
        <begin position="129"/>
        <end position="254"/>
    </location>
</feature>
<evidence type="ECO:0000256" key="2">
    <source>
        <dbReference type="ARBA" id="ARBA00022723"/>
    </source>
</evidence>
<feature type="binding site" evidence="9">
    <location>
        <position position="246"/>
    </location>
    <ligand>
        <name>substrate</name>
    </ligand>
</feature>
<gene>
    <name evidence="9 12" type="primary">nudC</name>
    <name evidence="12" type="ORF">O970_06365</name>
</gene>
<dbReference type="Gene3D" id="3.90.79.20">
    <property type="match status" value="1"/>
</dbReference>
<feature type="binding site" evidence="9">
    <location>
        <position position="179"/>
    </location>
    <ligand>
        <name>a divalent metal cation</name>
        <dbReference type="ChEBI" id="CHEBI:60240"/>
        <label>3</label>
    </ligand>
</feature>
<keyword evidence="4 9" id="KW-0862">Zinc</keyword>
<dbReference type="Gene3D" id="3.90.79.10">
    <property type="entry name" value="Nucleoside Triphosphate Pyrophosphohydrolase"/>
    <property type="match status" value="1"/>
</dbReference>
<dbReference type="EC" id="3.6.1.22" evidence="9"/>
<comment type="catalytic activity">
    <reaction evidence="8">
        <text>a 5'-end NAD(+)-phospho-ribonucleoside in mRNA + H2O = a 5'-end phospho-adenosine-phospho-ribonucleoside in mRNA + beta-nicotinamide D-ribonucleotide + 2 H(+)</text>
        <dbReference type="Rhea" id="RHEA:60876"/>
        <dbReference type="Rhea" id="RHEA-COMP:15698"/>
        <dbReference type="Rhea" id="RHEA-COMP:15719"/>
        <dbReference type="ChEBI" id="CHEBI:14649"/>
        <dbReference type="ChEBI" id="CHEBI:15377"/>
        <dbReference type="ChEBI" id="CHEBI:15378"/>
        <dbReference type="ChEBI" id="CHEBI:144029"/>
        <dbReference type="ChEBI" id="CHEBI:144051"/>
    </reaction>
    <physiologicalReaction direction="left-to-right" evidence="8">
        <dbReference type="Rhea" id="RHEA:60877"/>
    </physiologicalReaction>
</comment>
<accession>A0AB94IBU3</accession>
<dbReference type="InterPro" id="IPR050241">
    <property type="entry name" value="NAD-cap_RNA_hydrolase_NudC"/>
</dbReference>
<evidence type="ECO:0000256" key="6">
    <source>
        <dbReference type="ARBA" id="ARBA00023027"/>
    </source>
</evidence>
<dbReference type="GO" id="GO:0035529">
    <property type="term" value="F:NADH pyrophosphatase activity"/>
    <property type="evidence" value="ECO:0007669"/>
    <property type="project" value="TreeGrafter"/>
</dbReference>
<evidence type="ECO:0000259" key="11">
    <source>
        <dbReference type="PROSITE" id="PS51462"/>
    </source>
</evidence>
<dbReference type="GO" id="GO:0000210">
    <property type="term" value="F:NAD+ diphosphatase activity"/>
    <property type="evidence" value="ECO:0007669"/>
    <property type="project" value="UniProtKB-UniRule"/>
</dbReference>
<evidence type="ECO:0000256" key="8">
    <source>
        <dbReference type="ARBA" id="ARBA00023679"/>
    </source>
</evidence>
<feature type="domain" description="PI-PLC Y-box" evidence="10">
    <location>
        <begin position="51"/>
        <end position="108"/>
    </location>
</feature>
<dbReference type="CDD" id="cd03429">
    <property type="entry name" value="NUDIX_NADH_pyrophosphatase_Nudt13"/>
    <property type="match status" value="1"/>
</dbReference>
<keyword evidence="2 9" id="KW-0479">Metal-binding</keyword>
<comment type="similarity">
    <text evidence="1 9">Belongs to the Nudix hydrolase family. NudC subfamily.</text>
</comment>
<dbReference type="GO" id="GO:0030145">
    <property type="term" value="F:manganese ion binding"/>
    <property type="evidence" value="ECO:0007669"/>
    <property type="project" value="UniProtKB-UniRule"/>
</dbReference>
<dbReference type="GO" id="GO:0005829">
    <property type="term" value="C:cytosol"/>
    <property type="evidence" value="ECO:0007669"/>
    <property type="project" value="TreeGrafter"/>
</dbReference>
<feature type="binding site" evidence="9">
    <location>
        <position position="224"/>
    </location>
    <ligand>
        <name>a divalent metal cation</name>
        <dbReference type="ChEBI" id="CHEBI:60240"/>
        <label>1</label>
    </ligand>
</feature>
<feature type="short sequence motif" description="Nudix box" evidence="9">
    <location>
        <begin position="164"/>
        <end position="185"/>
    </location>
</feature>
<comment type="caution">
    <text evidence="9">Lacks conserved residue(s) required for the propagation of feature annotation.</text>
</comment>
<feature type="binding site" evidence="9">
    <location>
        <position position="105"/>
    </location>
    <ligand>
        <name>Zn(2+)</name>
        <dbReference type="ChEBI" id="CHEBI:29105"/>
    </ligand>
</feature>
<keyword evidence="6 9" id="KW-0520">NAD</keyword>
<comment type="catalytic activity">
    <reaction evidence="9">
        <text>NAD(+) + H2O = beta-nicotinamide D-ribonucleotide + AMP + 2 H(+)</text>
        <dbReference type="Rhea" id="RHEA:11800"/>
        <dbReference type="ChEBI" id="CHEBI:14649"/>
        <dbReference type="ChEBI" id="CHEBI:15377"/>
        <dbReference type="ChEBI" id="CHEBI:15378"/>
        <dbReference type="ChEBI" id="CHEBI:57540"/>
        <dbReference type="ChEBI" id="CHEBI:456215"/>
        <dbReference type="EC" id="3.6.1.22"/>
    </reaction>
</comment>
<feature type="binding site" evidence="9">
    <location>
        <position position="120"/>
    </location>
    <ligand>
        <name>Zn(2+)</name>
        <dbReference type="ChEBI" id="CHEBI:29105"/>
    </ligand>
</feature>
<keyword evidence="7 9" id="KW-0464">Manganese</keyword>
<evidence type="ECO:0000313" key="12">
    <source>
        <dbReference type="EMBL" id="TEA26877.1"/>
    </source>
</evidence>
<dbReference type="InterPro" id="IPR022925">
    <property type="entry name" value="RNA_Hydrolase_NudC"/>
</dbReference>
<dbReference type="InterPro" id="IPR049734">
    <property type="entry name" value="NudC-like_C"/>
</dbReference>
<dbReference type="GO" id="GO:0006742">
    <property type="term" value="P:NADP+ catabolic process"/>
    <property type="evidence" value="ECO:0007669"/>
    <property type="project" value="TreeGrafter"/>
</dbReference>
<dbReference type="PROSITE" id="PS50008">
    <property type="entry name" value="PIPLC_Y_DOMAIN"/>
    <property type="match status" value="1"/>
</dbReference>
<evidence type="ECO:0000256" key="7">
    <source>
        <dbReference type="ARBA" id="ARBA00023211"/>
    </source>
</evidence>
<dbReference type="Proteomes" id="UP000506160">
    <property type="component" value="Unassembled WGS sequence"/>
</dbReference>
<evidence type="ECO:0000256" key="3">
    <source>
        <dbReference type="ARBA" id="ARBA00022801"/>
    </source>
</evidence>
<dbReference type="InterPro" id="IPR001711">
    <property type="entry name" value="PLipase_C_Pinositol-sp_Y"/>
</dbReference>
<keyword evidence="13" id="KW-1185">Reference proteome</keyword>
<dbReference type="PROSITE" id="PS51462">
    <property type="entry name" value="NUDIX"/>
    <property type="match status" value="1"/>
</dbReference>
<comment type="caution">
    <text evidence="12">The sequence shown here is derived from an EMBL/GenBank/DDBJ whole genome shotgun (WGS) entry which is preliminary data.</text>
</comment>
<feature type="binding site" evidence="9">
    <location>
        <position position="224"/>
    </location>
    <ligand>
        <name>a divalent metal cation</name>
        <dbReference type="ChEBI" id="CHEBI:60240"/>
        <label>3</label>
    </ligand>
</feature>
<dbReference type="Pfam" id="PF00293">
    <property type="entry name" value="NUDIX"/>
    <property type="match status" value="1"/>
</dbReference>
<keyword evidence="5 9" id="KW-0460">Magnesium</keyword>
<dbReference type="NCBIfam" id="NF001299">
    <property type="entry name" value="PRK00241.1"/>
    <property type="match status" value="1"/>
</dbReference>
<feature type="binding site" evidence="9">
    <location>
        <position position="115"/>
    </location>
    <ligand>
        <name>substrate</name>
    </ligand>
</feature>
<dbReference type="PROSITE" id="PS00893">
    <property type="entry name" value="NUDIX_BOX"/>
    <property type="match status" value="1"/>
</dbReference>
<evidence type="ECO:0000313" key="13">
    <source>
        <dbReference type="Proteomes" id="UP000506160"/>
    </source>
</evidence>
<dbReference type="InterPro" id="IPR020084">
    <property type="entry name" value="NUDIX_hydrolase_CS"/>
</dbReference>
<dbReference type="InterPro" id="IPR000086">
    <property type="entry name" value="NUDIX_hydrolase_dom"/>
</dbReference>
<dbReference type="InterPro" id="IPR015797">
    <property type="entry name" value="NUDIX_hydrolase-like_dom_sf"/>
</dbReference>
<feature type="binding site" evidence="9">
    <location>
        <position position="102"/>
    </location>
    <ligand>
        <name>Zn(2+)</name>
        <dbReference type="ChEBI" id="CHEBI:29105"/>
    </ligand>
</feature>
<dbReference type="FunFam" id="3.90.79.10:FF:000004">
    <property type="entry name" value="NADH pyrophosphatase"/>
    <property type="match status" value="1"/>
</dbReference>
<proteinExistence type="inferred from homology"/>
<dbReference type="AlphaFoldDB" id="A0AB94IBU3"/>
<evidence type="ECO:0000256" key="4">
    <source>
        <dbReference type="ARBA" id="ARBA00022833"/>
    </source>
</evidence>
<dbReference type="Pfam" id="PF09297">
    <property type="entry name" value="Zn_ribbon_NUD"/>
    <property type="match status" value="1"/>
</dbReference>
<comment type="function">
    <text evidence="9">mRNA decapping enzyme that specifically removes the nicotinamide adenine dinucleotide (NAD) cap from a subset of mRNAs by hydrolyzing the diphosphate linkage to produce nicotinamide mononucleotide (NMN) and 5' monophosphate mRNA. The NAD-cap is present at the 5'-end of some mRNAs and stabilizes RNA against 5'-processing. Has preference for mRNAs with a 5'-end purine. Catalyzes the hydrolysis of a broad range of dinucleotide pyrophosphates.</text>
</comment>
<comment type="cofactor">
    <cofactor evidence="9">
        <name>Mg(2+)</name>
        <dbReference type="ChEBI" id="CHEBI:18420"/>
    </cofactor>
    <cofactor evidence="9">
        <name>Mn(2+)</name>
        <dbReference type="ChEBI" id="CHEBI:29035"/>
    </cofactor>
    <text evidence="9">Divalent metal cations. Mg(2+) or Mn(2+).</text>
</comment>
<evidence type="ECO:0000256" key="9">
    <source>
        <dbReference type="HAMAP-Rule" id="MF_00297"/>
    </source>
</evidence>
<dbReference type="PANTHER" id="PTHR42904">
    <property type="entry name" value="NUDIX HYDROLASE, NUDC SUBFAMILY"/>
    <property type="match status" value="1"/>
</dbReference>
<dbReference type="GO" id="GO:0035556">
    <property type="term" value="P:intracellular signal transduction"/>
    <property type="evidence" value="ECO:0007669"/>
    <property type="project" value="InterPro"/>
</dbReference>
<dbReference type="RefSeq" id="WP_024496290.1">
    <property type="nucleotide sequence ID" value="NZ_AWGA01000063.1"/>
</dbReference>
<reference evidence="12 13" key="1">
    <citation type="journal article" date="2014" name="Appl. Environ. Microbiol.">
        <title>Genomic features of a bumble bee symbiont reflect its host environment.</title>
        <authorList>
            <person name="Martinson V.G."/>
            <person name="Magoc T."/>
            <person name="Koch H."/>
            <person name="Salzberg S.L."/>
            <person name="Moran N.A."/>
        </authorList>
    </citation>
    <scope>NUCLEOTIDE SEQUENCE [LARGE SCALE GENOMIC DNA]</scope>
    <source>
        <strain evidence="12 13">Bimp</strain>
    </source>
</reference>
<feature type="binding site" evidence="9">
    <location>
        <position position="123"/>
    </location>
    <ligand>
        <name>Zn(2+)</name>
        <dbReference type="ChEBI" id="CHEBI:29105"/>
    </ligand>
</feature>
<feature type="binding site" evidence="9">
    <location>
        <position position="128"/>
    </location>
    <ligand>
        <name>substrate</name>
    </ligand>
</feature>
<feature type="binding site" evidence="9">
    <location>
        <begin position="197"/>
        <end position="204"/>
    </location>
    <ligand>
        <name>substrate</name>
    </ligand>
</feature>
<dbReference type="GO" id="GO:0004435">
    <property type="term" value="F:phosphatidylinositol-4,5-bisphosphate phospholipase C activity"/>
    <property type="evidence" value="ECO:0007669"/>
    <property type="project" value="InterPro"/>
</dbReference>
<evidence type="ECO:0000259" key="10">
    <source>
        <dbReference type="PROSITE" id="PS50008"/>
    </source>
</evidence>
<organism evidence="12 13">
    <name type="scientific">Candidatus Schmidhempelia bombi str. Bimp</name>
    <dbReference type="NCBI Taxonomy" id="1387197"/>
    <lineage>
        <taxon>Bacteria</taxon>
        <taxon>Pseudomonadati</taxon>
        <taxon>Pseudomonadota</taxon>
        <taxon>Gammaproteobacteria</taxon>
        <taxon>Orbales</taxon>
        <taxon>Orbaceae</taxon>
        <taxon>Candidatus Schmidhempelia</taxon>
    </lineage>
</organism>
<feature type="binding site" evidence="9">
    <location>
        <position position="179"/>
    </location>
    <ligand>
        <name>a divalent metal cation</name>
        <dbReference type="ChEBI" id="CHEBI:60240"/>
        <label>2</label>
    </ligand>
</feature>
<dbReference type="GO" id="GO:0008270">
    <property type="term" value="F:zinc ion binding"/>
    <property type="evidence" value="ECO:0007669"/>
    <property type="project" value="UniProtKB-UniRule"/>
</dbReference>
<dbReference type="GO" id="GO:0019677">
    <property type="term" value="P:NAD+ catabolic process"/>
    <property type="evidence" value="ECO:0007669"/>
    <property type="project" value="TreeGrafter"/>
</dbReference>
<comment type="subunit">
    <text evidence="9">Homodimer.</text>
</comment>
<dbReference type="SUPFAM" id="SSF55811">
    <property type="entry name" value="Nudix"/>
    <property type="match status" value="2"/>
</dbReference>
<evidence type="ECO:0000256" key="1">
    <source>
        <dbReference type="ARBA" id="ARBA00009595"/>
    </source>
</evidence>
<feature type="binding site" evidence="9">
    <location>
        <position position="183"/>
    </location>
    <ligand>
        <name>a divalent metal cation</name>
        <dbReference type="ChEBI" id="CHEBI:60240"/>
        <label>3</label>
    </ligand>
</feature>
<dbReference type="EC" id="3.6.1.-" evidence="9"/>
<name>A0AB94IBU3_9GAMM</name>
<evidence type="ECO:0000256" key="5">
    <source>
        <dbReference type="ARBA" id="ARBA00022842"/>
    </source>
</evidence>
<protein>
    <recommendedName>
        <fullName evidence="9">NAD-capped RNA hydrolase NudC</fullName>
        <shortName evidence="9">DeNADding enzyme NudC</shortName>
        <ecNumber evidence="9">3.6.1.-</ecNumber>
    </recommendedName>
    <alternativeName>
        <fullName evidence="9">NADH pyrophosphatase</fullName>
        <ecNumber evidence="9">3.6.1.22</ecNumber>
    </alternativeName>
</protein>
<comment type="catalytic activity">
    <reaction evidence="9">
        <text>NADH + H2O = reduced beta-nicotinamide D-ribonucleotide + AMP + 2 H(+)</text>
        <dbReference type="Rhea" id="RHEA:48868"/>
        <dbReference type="ChEBI" id="CHEBI:15377"/>
        <dbReference type="ChEBI" id="CHEBI:15378"/>
        <dbReference type="ChEBI" id="CHEBI:57945"/>
        <dbReference type="ChEBI" id="CHEBI:90832"/>
        <dbReference type="ChEBI" id="CHEBI:456215"/>
        <dbReference type="EC" id="3.6.1.22"/>
    </reaction>
</comment>
<dbReference type="GO" id="GO:0000287">
    <property type="term" value="F:magnesium ion binding"/>
    <property type="evidence" value="ECO:0007669"/>
    <property type="project" value="UniProtKB-UniRule"/>
</dbReference>
<comment type="cofactor">
    <cofactor evidence="9">
        <name>Zn(2+)</name>
        <dbReference type="ChEBI" id="CHEBI:29105"/>
    </cofactor>
    <text evidence="9">Binds 1 zinc ion per subunit.</text>
</comment>
<feature type="binding site" evidence="9">
    <location>
        <position position="183"/>
    </location>
    <ligand>
        <name>a divalent metal cation</name>
        <dbReference type="ChEBI" id="CHEBI:60240"/>
        <label>1</label>
    </ligand>
</feature>
<dbReference type="InterPro" id="IPR015376">
    <property type="entry name" value="Znr_NADH_PPase"/>
</dbReference>
<dbReference type="PANTHER" id="PTHR42904:SF6">
    <property type="entry name" value="NAD-CAPPED RNA HYDROLASE NUDT12"/>
    <property type="match status" value="1"/>
</dbReference>
<dbReference type="EMBL" id="AWGA01000063">
    <property type="protein sequence ID" value="TEA26877.1"/>
    <property type="molecule type" value="Genomic_DNA"/>
</dbReference>
<dbReference type="HAMAP" id="MF_00297">
    <property type="entry name" value="Nudix_NudC"/>
    <property type="match status" value="1"/>
</dbReference>
<dbReference type="GO" id="GO:0006629">
    <property type="term" value="P:lipid metabolic process"/>
    <property type="evidence" value="ECO:0007669"/>
    <property type="project" value="InterPro"/>
</dbReference>
<sequence length="265" mass="30426">MQLAQIKLTGSEQGLWLISAKGKLWLPQGDIPYGHAQQWQLTGLTAQQIGHWKEQTVWFVGHEMPAEMCWLKCLLGNVDDGLFKLAGRAVQLADFYASHQFCGYCNKPMSISQTEWCCLCNYCQQRYYPQIAPSIIVGIRNKNKILLAKHVRHQQNPIYTVLAGFVEVGETIEEAVQREVFEETNITIKNIRYVASQVWPFPNSIMLAYLADYESGEIMIDTEELIEADWYHYQSLPVIPPYSTIARRLIEETLVLCRQYDEGGE</sequence>